<proteinExistence type="predicted"/>
<dbReference type="InterPro" id="IPR000719">
    <property type="entry name" value="Prot_kinase_dom"/>
</dbReference>
<dbReference type="PANTHER" id="PTHR44167:SF18">
    <property type="entry name" value="PROTEIN KINASE DOMAIN-CONTAINING PROTEIN"/>
    <property type="match status" value="1"/>
</dbReference>
<dbReference type="GO" id="GO:0005524">
    <property type="term" value="F:ATP binding"/>
    <property type="evidence" value="ECO:0007669"/>
    <property type="project" value="InterPro"/>
</dbReference>
<dbReference type="OrthoDB" id="1668230at2759"/>
<evidence type="ECO:0000313" key="2">
    <source>
        <dbReference type="EMBL" id="EQB53244.1"/>
    </source>
</evidence>
<dbReference type="InterPro" id="IPR011009">
    <property type="entry name" value="Kinase-like_dom_sf"/>
</dbReference>
<evidence type="ECO:0000259" key="1">
    <source>
        <dbReference type="PROSITE" id="PS50011"/>
    </source>
</evidence>
<dbReference type="PANTHER" id="PTHR44167">
    <property type="entry name" value="OVARIAN-SPECIFIC SERINE/THREONINE-PROTEIN KINASE LOK-RELATED"/>
    <property type="match status" value="1"/>
</dbReference>
<dbReference type="SUPFAM" id="SSF56112">
    <property type="entry name" value="Protein kinase-like (PK-like)"/>
    <property type="match status" value="1"/>
</dbReference>
<protein>
    <recommendedName>
        <fullName evidence="1">Protein kinase domain-containing protein</fullName>
    </recommendedName>
</protein>
<comment type="caution">
    <text evidence="2">The sequence shown here is derived from an EMBL/GenBank/DDBJ whole genome shotgun (WGS) entry which is preliminary data.</text>
</comment>
<sequence>MSSALAHTHSKSIIHDDVKPHNIVWNEQLKHAVLIDFGAALVNPESLPEGGWTPSGTPPYAPPEFFEKKKCQAGDVWALGVTMLFTFGDIPLPDGSWILPRVFENEDVKDEMMQWLLRIESMVKSLDHAGDGSLLAQMLHWSPEQRISSNDLYLTIDNMLPTTLKTTLLAAVAIGIVNGQNPGASCAKLGDYTCSGVNSLECKVGSEGKLIWNLEGNCPANQICFINGDGNFDCKNPKA</sequence>
<accession>T0KMN4</accession>
<dbReference type="Proteomes" id="UP000015530">
    <property type="component" value="Unassembled WGS sequence"/>
</dbReference>
<feature type="domain" description="Protein kinase" evidence="1">
    <location>
        <begin position="1"/>
        <end position="160"/>
    </location>
</feature>
<dbReference type="GO" id="GO:0005634">
    <property type="term" value="C:nucleus"/>
    <property type="evidence" value="ECO:0007669"/>
    <property type="project" value="TreeGrafter"/>
</dbReference>
<dbReference type="HOGENOM" id="CLU_1161044_0_0_1"/>
<reference evidence="3" key="1">
    <citation type="journal article" date="2013" name="Mol. Plant Microbe Interact.">
        <title>Global aspects of pacC regulation of pathogenicity genes in Colletotrichum gloeosporioides as revealed by transcriptome analysis.</title>
        <authorList>
            <person name="Alkan N."/>
            <person name="Meng X."/>
            <person name="Friedlander G."/>
            <person name="Reuveni E."/>
            <person name="Sukno S."/>
            <person name="Sherman A."/>
            <person name="Thon M."/>
            <person name="Fluhr R."/>
            <person name="Prusky D."/>
        </authorList>
    </citation>
    <scope>NUCLEOTIDE SEQUENCE [LARGE SCALE GENOMIC DNA]</scope>
    <source>
        <strain evidence="3">Cg-14</strain>
    </source>
</reference>
<organism evidence="2 3">
    <name type="scientific">Colletotrichum gloeosporioides (strain Cg-14)</name>
    <name type="common">Anthracnose fungus</name>
    <name type="synonym">Glomerella cingulata</name>
    <dbReference type="NCBI Taxonomy" id="1237896"/>
    <lineage>
        <taxon>Eukaryota</taxon>
        <taxon>Fungi</taxon>
        <taxon>Dikarya</taxon>
        <taxon>Ascomycota</taxon>
        <taxon>Pezizomycotina</taxon>
        <taxon>Sordariomycetes</taxon>
        <taxon>Hypocreomycetidae</taxon>
        <taxon>Glomerellales</taxon>
        <taxon>Glomerellaceae</taxon>
        <taxon>Colletotrichum</taxon>
        <taxon>Colletotrichum gloeosporioides species complex</taxon>
    </lineage>
</organism>
<dbReference type="EMBL" id="AMYD01001412">
    <property type="protein sequence ID" value="EQB53244.1"/>
    <property type="molecule type" value="Genomic_DNA"/>
</dbReference>
<dbReference type="AlphaFoldDB" id="T0KMN4"/>
<dbReference type="PROSITE" id="PS50011">
    <property type="entry name" value="PROTEIN_KINASE_DOM"/>
    <property type="match status" value="1"/>
</dbReference>
<dbReference type="STRING" id="1237896.T0KMN4"/>
<dbReference type="GO" id="GO:0044773">
    <property type="term" value="P:mitotic DNA damage checkpoint signaling"/>
    <property type="evidence" value="ECO:0007669"/>
    <property type="project" value="TreeGrafter"/>
</dbReference>
<evidence type="ECO:0000313" key="3">
    <source>
        <dbReference type="Proteomes" id="UP000015530"/>
    </source>
</evidence>
<dbReference type="GO" id="GO:0005737">
    <property type="term" value="C:cytoplasm"/>
    <property type="evidence" value="ECO:0007669"/>
    <property type="project" value="TreeGrafter"/>
</dbReference>
<dbReference type="Gene3D" id="1.10.510.10">
    <property type="entry name" value="Transferase(Phosphotransferase) domain 1"/>
    <property type="match status" value="1"/>
</dbReference>
<gene>
    <name evidence="2" type="ORF">CGLO_07052</name>
</gene>
<name>T0KMN4_COLGC</name>
<dbReference type="GO" id="GO:0004674">
    <property type="term" value="F:protein serine/threonine kinase activity"/>
    <property type="evidence" value="ECO:0007669"/>
    <property type="project" value="TreeGrafter"/>
</dbReference>
<dbReference type="Pfam" id="PF00069">
    <property type="entry name" value="Pkinase"/>
    <property type="match status" value="1"/>
</dbReference>